<dbReference type="PANTHER" id="PTHR12829:SF7">
    <property type="entry name" value="N6-ADENOSINE-METHYLTRANSFERASE CATALYTIC SUBUNIT"/>
    <property type="match status" value="1"/>
</dbReference>
<dbReference type="GO" id="GO:0032259">
    <property type="term" value="P:methylation"/>
    <property type="evidence" value="ECO:0007669"/>
    <property type="project" value="UniProtKB-KW"/>
</dbReference>
<feature type="non-terminal residue" evidence="4">
    <location>
        <position position="1"/>
    </location>
</feature>
<dbReference type="InterPro" id="IPR007757">
    <property type="entry name" value="MT-A70-like"/>
</dbReference>
<keyword evidence="1" id="KW-0489">Methyltransferase</keyword>
<dbReference type="PANTHER" id="PTHR12829">
    <property type="entry name" value="N6-ADENOSINE-METHYLTRANSFERASE"/>
    <property type="match status" value="1"/>
</dbReference>
<gene>
    <name evidence="4" type="ORF">S12H4_61225</name>
</gene>
<dbReference type="Pfam" id="PF05063">
    <property type="entry name" value="MT-A70"/>
    <property type="match status" value="1"/>
</dbReference>
<name>X1VZR0_9ZZZZ</name>
<evidence type="ECO:0000256" key="3">
    <source>
        <dbReference type="ARBA" id="ARBA00022691"/>
    </source>
</evidence>
<keyword evidence="3" id="KW-0949">S-adenosyl-L-methionine</keyword>
<dbReference type="InterPro" id="IPR029063">
    <property type="entry name" value="SAM-dependent_MTases_sf"/>
</dbReference>
<organism evidence="4">
    <name type="scientific">marine sediment metagenome</name>
    <dbReference type="NCBI Taxonomy" id="412755"/>
    <lineage>
        <taxon>unclassified sequences</taxon>
        <taxon>metagenomes</taxon>
        <taxon>ecological metagenomes</taxon>
    </lineage>
</organism>
<proteinExistence type="predicted"/>
<dbReference type="GO" id="GO:0001734">
    <property type="term" value="F:mRNA m(6)A methyltransferase activity"/>
    <property type="evidence" value="ECO:0007669"/>
    <property type="project" value="UniProtKB-ARBA"/>
</dbReference>
<dbReference type="SUPFAM" id="SSF53335">
    <property type="entry name" value="S-adenosyl-L-methionine-dependent methyltransferases"/>
    <property type="match status" value="1"/>
</dbReference>
<dbReference type="PROSITE" id="PS51143">
    <property type="entry name" value="MT_A70"/>
    <property type="match status" value="1"/>
</dbReference>
<protein>
    <recommendedName>
        <fullName evidence="5">DNA methylase N-4/N-6 domain-containing protein</fullName>
    </recommendedName>
</protein>
<evidence type="ECO:0008006" key="5">
    <source>
        <dbReference type="Google" id="ProtNLM"/>
    </source>
</evidence>
<evidence type="ECO:0000256" key="1">
    <source>
        <dbReference type="ARBA" id="ARBA00022603"/>
    </source>
</evidence>
<feature type="non-terminal residue" evidence="4">
    <location>
        <position position="120"/>
    </location>
</feature>
<dbReference type="AlphaFoldDB" id="X1VZR0"/>
<dbReference type="Gene3D" id="3.40.50.150">
    <property type="entry name" value="Vaccinia Virus protein VP39"/>
    <property type="match status" value="1"/>
</dbReference>
<evidence type="ECO:0000256" key="2">
    <source>
        <dbReference type="ARBA" id="ARBA00022679"/>
    </source>
</evidence>
<accession>X1VZR0</accession>
<comment type="caution">
    <text evidence="4">The sequence shown here is derived from an EMBL/GenBank/DDBJ whole genome shotgun (WGS) entry which is preliminary data.</text>
</comment>
<evidence type="ECO:0000313" key="4">
    <source>
        <dbReference type="EMBL" id="GAJ18890.1"/>
    </source>
</evidence>
<reference evidence="4" key="1">
    <citation type="journal article" date="2014" name="Front. Microbiol.">
        <title>High frequency of phylogenetically diverse reductive dehalogenase-homologous genes in deep subseafloor sedimentary metagenomes.</title>
        <authorList>
            <person name="Kawai M."/>
            <person name="Futagami T."/>
            <person name="Toyoda A."/>
            <person name="Takaki Y."/>
            <person name="Nishi S."/>
            <person name="Hori S."/>
            <person name="Arai W."/>
            <person name="Tsubouchi T."/>
            <person name="Morono Y."/>
            <person name="Uchiyama I."/>
            <person name="Ito T."/>
            <person name="Fujiyama A."/>
            <person name="Inagaki F."/>
            <person name="Takami H."/>
        </authorList>
    </citation>
    <scope>NUCLEOTIDE SEQUENCE</scope>
    <source>
        <strain evidence="4">Expedition CK06-06</strain>
    </source>
</reference>
<keyword evidence="2" id="KW-0808">Transferase</keyword>
<sequence length="120" mass="13924">YWQNSPLYRDGNGTPVQEIFADNAVLFLWATPPKIREALQVIETWGFEYRTGAVWVKDKFGMGYHFREQHELLFVAKKGDIPAPPPKTRRSSVITAARTNHSKKPKEIYKIIQKMYPCGR</sequence>
<dbReference type="EMBL" id="BARW01040567">
    <property type="protein sequence ID" value="GAJ18890.1"/>
    <property type="molecule type" value="Genomic_DNA"/>
</dbReference>